<evidence type="ECO:0000313" key="2">
    <source>
        <dbReference type="Proteomes" id="UP001221763"/>
    </source>
</evidence>
<sequence length="47" mass="5563">MVIVIKKKCKNGNLYFYYHNGKIKTIKPKMGPPSVTWKTKKIKKKRP</sequence>
<reference evidence="1 2" key="1">
    <citation type="journal article" date="2023" name="Plant">
        <title>Draft Genome Sequence Resource of CBPPT1, a 'Candidatus Phytoplasma trifolii'-Related Strain Associated with Potato Purple Top Disease in the Columbia Basin, U.S.A.</title>
        <authorList>
            <person name="Wei W."/>
            <person name="Shao J."/>
            <person name="Bottner-Parker K.D."/>
            <person name="Zhao Y."/>
        </authorList>
    </citation>
    <scope>NUCLEOTIDE SEQUENCE [LARGE SCALE GENOMIC DNA]</scope>
    <source>
        <strain evidence="1 2">CBPPT1</strain>
    </source>
</reference>
<dbReference type="Proteomes" id="UP001221763">
    <property type="component" value="Unassembled WGS sequence"/>
</dbReference>
<name>A0ABT5L919_9MOLU</name>
<protein>
    <recommendedName>
        <fullName evidence="3">50S ribosomal protein L33</fullName>
    </recommendedName>
</protein>
<accession>A0ABT5L919</accession>
<organism evidence="1 2">
    <name type="scientific">Columbia Basin potato purple top phytoplasma</name>
    <dbReference type="NCBI Taxonomy" id="307134"/>
    <lineage>
        <taxon>Bacteria</taxon>
        <taxon>Bacillati</taxon>
        <taxon>Mycoplasmatota</taxon>
        <taxon>Mollicutes</taxon>
        <taxon>Acholeplasmatales</taxon>
        <taxon>Acholeplasmataceae</taxon>
        <taxon>Candidatus Phytoplasma</taxon>
        <taxon>16SrVI (Clover proliferation group)</taxon>
    </lineage>
</organism>
<dbReference type="EMBL" id="JANHJP010000004">
    <property type="protein sequence ID" value="MDC9032033.1"/>
    <property type="molecule type" value="Genomic_DNA"/>
</dbReference>
<proteinExistence type="predicted"/>
<evidence type="ECO:0000313" key="1">
    <source>
        <dbReference type="EMBL" id="MDC9032033.1"/>
    </source>
</evidence>
<evidence type="ECO:0008006" key="3">
    <source>
        <dbReference type="Google" id="ProtNLM"/>
    </source>
</evidence>
<gene>
    <name evidence="1" type="ORF">M8044_000254</name>
</gene>
<comment type="caution">
    <text evidence="1">The sequence shown here is derived from an EMBL/GenBank/DDBJ whole genome shotgun (WGS) entry which is preliminary data.</text>
</comment>
<keyword evidence="2" id="KW-1185">Reference proteome</keyword>